<feature type="region of interest" description="Disordered" evidence="1">
    <location>
        <begin position="1"/>
        <end position="28"/>
    </location>
</feature>
<dbReference type="EMBL" id="AVOT02039982">
    <property type="protein sequence ID" value="MBW0535114.1"/>
    <property type="molecule type" value="Genomic_DNA"/>
</dbReference>
<accession>A0A9Q3F9T8</accession>
<keyword evidence="4" id="KW-1185">Reference proteome</keyword>
<dbReference type="Proteomes" id="UP000765509">
    <property type="component" value="Unassembled WGS sequence"/>
</dbReference>
<keyword evidence="2" id="KW-0812">Transmembrane</keyword>
<keyword evidence="2" id="KW-1133">Transmembrane helix</keyword>
<organism evidence="3 4">
    <name type="scientific">Austropuccinia psidii MF-1</name>
    <dbReference type="NCBI Taxonomy" id="1389203"/>
    <lineage>
        <taxon>Eukaryota</taxon>
        <taxon>Fungi</taxon>
        <taxon>Dikarya</taxon>
        <taxon>Basidiomycota</taxon>
        <taxon>Pucciniomycotina</taxon>
        <taxon>Pucciniomycetes</taxon>
        <taxon>Pucciniales</taxon>
        <taxon>Sphaerophragmiaceae</taxon>
        <taxon>Austropuccinia</taxon>
    </lineage>
</organism>
<feature type="transmembrane region" description="Helical" evidence="2">
    <location>
        <begin position="142"/>
        <end position="164"/>
    </location>
</feature>
<proteinExistence type="predicted"/>
<sequence length="212" mass="23396">MFPSALPGSSFHHEKPSGASKSHKSPPHGPLHALRLVCSTIGVWSSIDRQRAHPSTIVIKTFCRRELKQCSTDNRPKGSLEHGLRHSNFHPGISIGTSRLSSSRNCCSNLRLCLCHRDPRLDPLSSWLFQAQTNMILTMSRLILAVVFSITLFSSLLVNGFPLARFDGARSGLSSNNPATLIIRSHSKPFLIPTTQENTQNHLETRKIAISG</sequence>
<evidence type="ECO:0000256" key="1">
    <source>
        <dbReference type="SAM" id="MobiDB-lite"/>
    </source>
</evidence>
<name>A0A9Q3F9T8_9BASI</name>
<dbReference type="AlphaFoldDB" id="A0A9Q3F9T8"/>
<evidence type="ECO:0000256" key="2">
    <source>
        <dbReference type="SAM" id="Phobius"/>
    </source>
</evidence>
<reference evidence="3" key="1">
    <citation type="submission" date="2021-03" db="EMBL/GenBank/DDBJ databases">
        <title>Draft genome sequence of rust myrtle Austropuccinia psidii MF-1, a brazilian biotype.</title>
        <authorList>
            <person name="Quecine M.C."/>
            <person name="Pachon D.M.R."/>
            <person name="Bonatelli M.L."/>
            <person name="Correr F.H."/>
            <person name="Franceschini L.M."/>
            <person name="Leite T.F."/>
            <person name="Margarido G.R.A."/>
            <person name="Almeida C.A."/>
            <person name="Ferrarezi J.A."/>
            <person name="Labate C.A."/>
        </authorList>
    </citation>
    <scope>NUCLEOTIDE SEQUENCE</scope>
    <source>
        <strain evidence="3">MF-1</strain>
    </source>
</reference>
<evidence type="ECO:0000313" key="4">
    <source>
        <dbReference type="Proteomes" id="UP000765509"/>
    </source>
</evidence>
<protein>
    <submittedName>
        <fullName evidence="3">Uncharacterized protein</fullName>
    </submittedName>
</protein>
<evidence type="ECO:0000313" key="3">
    <source>
        <dbReference type="EMBL" id="MBW0535114.1"/>
    </source>
</evidence>
<gene>
    <name evidence="3" type="ORF">O181_074829</name>
</gene>
<keyword evidence="2" id="KW-0472">Membrane</keyword>
<comment type="caution">
    <text evidence="3">The sequence shown here is derived from an EMBL/GenBank/DDBJ whole genome shotgun (WGS) entry which is preliminary data.</text>
</comment>